<reference evidence="3" key="2">
    <citation type="submission" date="2021-03" db="UniProtKB">
        <authorList>
            <consortium name="EnsemblPlants"/>
        </authorList>
    </citation>
    <scope>IDENTIFICATION</scope>
</reference>
<dbReference type="InterPro" id="IPR025724">
    <property type="entry name" value="GAG-pre-integrase_dom"/>
</dbReference>
<evidence type="ECO:0000259" key="2">
    <source>
        <dbReference type="Pfam" id="PF13976"/>
    </source>
</evidence>
<dbReference type="PANTHER" id="PTHR47481:SF31">
    <property type="entry name" value="OS01G0873500 PROTEIN"/>
    <property type="match status" value="1"/>
</dbReference>
<evidence type="ECO:0000313" key="4">
    <source>
        <dbReference type="Proteomes" id="UP000596661"/>
    </source>
</evidence>
<dbReference type="EMBL" id="UZAU01000686">
    <property type="status" value="NOT_ANNOTATED_CDS"/>
    <property type="molecule type" value="Genomic_DNA"/>
</dbReference>
<accession>A0A803QBQ7</accession>
<sequence>MSTGNSQTPLHPTNPNQSNHGVVTGNGSSSNTYTHNFTQPFNTLNQQFSLKLDRNNYTLCNRLDGFINGSRPCPPEFIPAPTSTDEKPKVMGCASSATLWSALENLFGAHSRAKIDDTRTLIHTTRKGTTPMVEYLRQKKMWLDSLALARDPYPEAHLISNVTSGLDAQYLAIVVQIEARSNISWQETHDMLLSFDSKFERLHAVGGNNKGNGTSGICTRPSANLAAANILGNQQQIRIEEEEIMVVTLETVVVHPTIEEVTKDKATRRVLLQGTLKNGLYQLQPPVSKSNHHHSILSVKNNQNQYSMFTGVSILQNESVAQPVVNEHSISVSDMWHRRLGHPSSRVLKQVLKNVNVNVNPSSNENYHFCDACQYGKSHALPFKNSANCASKVLDLHQPTIQLKVMNTLIFVAHTNYSESLSAPAVEQEMQEQEPVELVVQQPVSSHPIVTRAKAGIFKPKVYLGKTKWNPSLGVPSCNEEALKSKEWNDAFVSYFTI</sequence>
<dbReference type="Proteomes" id="UP000596661">
    <property type="component" value="Chromosome 8"/>
</dbReference>
<dbReference type="EnsemblPlants" id="evm.model.08.585">
    <property type="protein sequence ID" value="cds.evm.model.08.585"/>
    <property type="gene ID" value="evm.TU.08.585"/>
</dbReference>
<evidence type="ECO:0000256" key="1">
    <source>
        <dbReference type="SAM" id="MobiDB-lite"/>
    </source>
</evidence>
<organism evidence="3 4">
    <name type="scientific">Cannabis sativa</name>
    <name type="common">Hemp</name>
    <name type="synonym">Marijuana</name>
    <dbReference type="NCBI Taxonomy" id="3483"/>
    <lineage>
        <taxon>Eukaryota</taxon>
        <taxon>Viridiplantae</taxon>
        <taxon>Streptophyta</taxon>
        <taxon>Embryophyta</taxon>
        <taxon>Tracheophyta</taxon>
        <taxon>Spermatophyta</taxon>
        <taxon>Magnoliopsida</taxon>
        <taxon>eudicotyledons</taxon>
        <taxon>Gunneridae</taxon>
        <taxon>Pentapetalae</taxon>
        <taxon>rosids</taxon>
        <taxon>fabids</taxon>
        <taxon>Rosales</taxon>
        <taxon>Cannabaceae</taxon>
        <taxon>Cannabis</taxon>
    </lineage>
</organism>
<dbReference type="PANTHER" id="PTHR47481">
    <property type="match status" value="1"/>
</dbReference>
<proteinExistence type="predicted"/>
<dbReference type="Gramene" id="evm.model.08.585">
    <property type="protein sequence ID" value="cds.evm.model.08.585"/>
    <property type="gene ID" value="evm.TU.08.585"/>
</dbReference>
<dbReference type="Pfam" id="PF13976">
    <property type="entry name" value="gag_pre-integrs"/>
    <property type="match status" value="1"/>
</dbReference>
<evidence type="ECO:0000313" key="3">
    <source>
        <dbReference type="EnsemblPlants" id="cds.evm.model.08.585"/>
    </source>
</evidence>
<protein>
    <recommendedName>
        <fullName evidence="2">GAG-pre-integrase domain-containing protein</fullName>
    </recommendedName>
</protein>
<reference evidence="3" key="1">
    <citation type="submission" date="2018-11" db="EMBL/GenBank/DDBJ databases">
        <authorList>
            <person name="Grassa J C."/>
        </authorList>
    </citation>
    <scope>NUCLEOTIDE SEQUENCE [LARGE SCALE GENOMIC DNA]</scope>
</reference>
<name>A0A803QBQ7_CANSA</name>
<feature type="domain" description="GAG-pre-integrase" evidence="2">
    <location>
        <begin position="315"/>
        <end position="378"/>
    </location>
</feature>
<keyword evidence="4" id="KW-1185">Reference proteome</keyword>
<dbReference type="AlphaFoldDB" id="A0A803QBQ7"/>
<feature type="region of interest" description="Disordered" evidence="1">
    <location>
        <begin position="1"/>
        <end position="34"/>
    </location>
</feature>